<dbReference type="InterPro" id="IPR050794">
    <property type="entry name" value="CPA2_transporter"/>
</dbReference>
<dbReference type="Pfam" id="PF00999">
    <property type="entry name" value="Na_H_Exchanger"/>
    <property type="match status" value="1"/>
</dbReference>
<evidence type="ECO:0000259" key="15">
    <source>
        <dbReference type="Pfam" id="PF23259"/>
    </source>
</evidence>
<proteinExistence type="inferred from homology"/>
<evidence type="ECO:0000256" key="5">
    <source>
        <dbReference type="ARBA" id="ARBA00022538"/>
    </source>
</evidence>
<feature type="transmembrane region" description="Helical" evidence="12">
    <location>
        <begin position="176"/>
        <end position="196"/>
    </location>
</feature>
<feature type="transmembrane region" description="Helical" evidence="12">
    <location>
        <begin position="49"/>
        <end position="66"/>
    </location>
</feature>
<keyword evidence="6 12" id="KW-0812">Transmembrane</keyword>
<reference evidence="16 17" key="1">
    <citation type="journal article" date="2017" name="Nature">
        <title>The Apostasia genome and the evolution of orchids.</title>
        <authorList>
            <person name="Zhang G.Q."/>
            <person name="Liu K.W."/>
            <person name="Li Z."/>
            <person name="Lohaus R."/>
            <person name="Hsiao Y.Y."/>
            <person name="Niu S.C."/>
            <person name="Wang J.Y."/>
            <person name="Lin Y.C."/>
            <person name="Xu Q."/>
            <person name="Chen L.J."/>
            <person name="Yoshida K."/>
            <person name="Fujiwara S."/>
            <person name="Wang Z.W."/>
            <person name="Zhang Y.Q."/>
            <person name="Mitsuda N."/>
            <person name="Wang M."/>
            <person name="Liu G.H."/>
            <person name="Pecoraro L."/>
            <person name="Huang H.X."/>
            <person name="Xiao X.J."/>
            <person name="Lin M."/>
            <person name="Wu X.Y."/>
            <person name="Wu W.L."/>
            <person name="Chen Y.Y."/>
            <person name="Chang S.B."/>
            <person name="Sakamoto S."/>
            <person name="Ohme-Takagi M."/>
            <person name="Yagi M."/>
            <person name="Zeng S.J."/>
            <person name="Shen C.Y."/>
            <person name="Yeh C.M."/>
            <person name="Luo Y.B."/>
            <person name="Tsai W.C."/>
            <person name="Van de Peer Y."/>
            <person name="Liu Z.J."/>
        </authorList>
    </citation>
    <scope>NUCLEOTIDE SEQUENCE [LARGE SCALE GENOMIC DNA]</scope>
    <source>
        <strain evidence="17">cv. Shenzhen</strain>
        <tissue evidence="16">Stem</tissue>
    </source>
</reference>
<keyword evidence="10 12" id="KW-0472">Membrane</keyword>
<dbReference type="PANTHER" id="PTHR32468">
    <property type="entry name" value="CATION/H + ANTIPORTER"/>
    <property type="match status" value="1"/>
</dbReference>
<evidence type="ECO:0000256" key="10">
    <source>
        <dbReference type="ARBA" id="ARBA00023136"/>
    </source>
</evidence>
<comment type="similarity">
    <text evidence="11">Belongs to the monovalent cation:proton antiporter 2 (CPA2) transporter (TC 2.A.37) family. CHX (TC 2.A.37.4) subfamily.</text>
</comment>
<dbReference type="GO" id="GO:0006813">
    <property type="term" value="P:potassium ion transport"/>
    <property type="evidence" value="ECO:0007669"/>
    <property type="project" value="UniProtKB-KW"/>
</dbReference>
<organism evidence="16 17">
    <name type="scientific">Apostasia shenzhenica</name>
    <dbReference type="NCBI Taxonomy" id="1088818"/>
    <lineage>
        <taxon>Eukaryota</taxon>
        <taxon>Viridiplantae</taxon>
        <taxon>Streptophyta</taxon>
        <taxon>Embryophyta</taxon>
        <taxon>Tracheophyta</taxon>
        <taxon>Spermatophyta</taxon>
        <taxon>Magnoliopsida</taxon>
        <taxon>Liliopsida</taxon>
        <taxon>Asparagales</taxon>
        <taxon>Orchidaceae</taxon>
        <taxon>Apostasioideae</taxon>
        <taxon>Apostasia</taxon>
    </lineage>
</organism>
<evidence type="ECO:0000256" key="11">
    <source>
        <dbReference type="ARBA" id="ARBA00038341"/>
    </source>
</evidence>
<keyword evidence="5" id="KW-0633">Potassium transport</keyword>
<evidence type="ECO:0000259" key="13">
    <source>
        <dbReference type="Pfam" id="PF00999"/>
    </source>
</evidence>
<feature type="transmembrane region" description="Helical" evidence="12">
    <location>
        <begin position="104"/>
        <end position="131"/>
    </location>
</feature>
<dbReference type="AlphaFoldDB" id="A0A2I0B1Z8"/>
<feature type="transmembrane region" description="Helical" evidence="12">
    <location>
        <begin position="394"/>
        <end position="413"/>
    </location>
</feature>
<evidence type="ECO:0000256" key="9">
    <source>
        <dbReference type="ARBA" id="ARBA00023065"/>
    </source>
</evidence>
<feature type="transmembrane region" description="Helical" evidence="12">
    <location>
        <begin position="282"/>
        <end position="303"/>
    </location>
</feature>
<dbReference type="Gene3D" id="1.20.1530.20">
    <property type="match status" value="1"/>
</dbReference>
<dbReference type="GO" id="GO:0015297">
    <property type="term" value="F:antiporter activity"/>
    <property type="evidence" value="ECO:0007669"/>
    <property type="project" value="InterPro"/>
</dbReference>
<feature type="transmembrane region" description="Helical" evidence="12">
    <location>
        <begin position="78"/>
        <end position="98"/>
    </location>
</feature>
<dbReference type="InterPro" id="IPR006153">
    <property type="entry name" value="Cation/H_exchanger_TM"/>
</dbReference>
<dbReference type="InterPro" id="IPR057291">
    <property type="entry name" value="CHX17_2nd"/>
</dbReference>
<dbReference type="Pfam" id="PF23259">
    <property type="entry name" value="CHX17_C"/>
    <property type="match status" value="1"/>
</dbReference>
<dbReference type="PANTHER" id="PTHR32468:SF86">
    <property type="entry name" value="OS11G0123600 PROTEIN"/>
    <property type="match status" value="1"/>
</dbReference>
<dbReference type="OrthoDB" id="2687058at2759"/>
<feature type="transmembrane region" description="Helical" evidence="12">
    <location>
        <begin position="425"/>
        <end position="447"/>
    </location>
</feature>
<keyword evidence="7" id="KW-0630">Potassium</keyword>
<feature type="transmembrane region" description="Helical" evidence="12">
    <location>
        <begin position="208"/>
        <end position="232"/>
    </location>
</feature>
<feature type="domain" description="Cation/H+ exchanger transmembrane" evidence="13">
    <location>
        <begin position="58"/>
        <end position="443"/>
    </location>
</feature>
<protein>
    <submittedName>
        <fullName evidence="16">Cation/H(+) antiporter 15</fullName>
    </submittedName>
</protein>
<feature type="domain" description="Cation/H(+) antiporter C-terminal" evidence="15">
    <location>
        <begin position="647"/>
        <end position="788"/>
    </location>
</feature>
<accession>A0A2I0B1Z8</accession>
<feature type="transmembrane region" description="Helical" evidence="12">
    <location>
        <begin position="244"/>
        <end position="262"/>
    </location>
</feature>
<gene>
    <name evidence="16" type="primary">CHX15</name>
    <name evidence="16" type="ORF">AXF42_Ash008646</name>
</gene>
<dbReference type="GO" id="GO:0009941">
    <property type="term" value="C:chloroplast envelope"/>
    <property type="evidence" value="ECO:0007669"/>
    <property type="project" value="UniProtKB-SubCell"/>
</dbReference>
<evidence type="ECO:0000256" key="7">
    <source>
        <dbReference type="ARBA" id="ARBA00022958"/>
    </source>
</evidence>
<evidence type="ECO:0000313" key="16">
    <source>
        <dbReference type="EMBL" id="PKA61815.1"/>
    </source>
</evidence>
<feature type="transmembrane region" description="Helical" evidence="12">
    <location>
        <begin position="358"/>
        <end position="382"/>
    </location>
</feature>
<dbReference type="Gene3D" id="3.40.50.12370">
    <property type="match status" value="1"/>
</dbReference>
<evidence type="ECO:0000256" key="1">
    <source>
        <dbReference type="ARBA" id="ARBA00003198"/>
    </source>
</evidence>
<sequence>MASGNSSGMQYLVDPGPNITLSAPLVCFNPTSTSAGGVWNGDSILEYSFPRFIIQLLLIVFLTRLVNLLLQPFHQPRYLANILGGILVGPTGLGRIPWVSRKLFPLASVVVLENMAYLGLIYFTFITGIEIDTAAVRRTGQSAAFALACIVFPFAIGALAAAVLHATLNDEAPVNLPSFLIFLGVAFSITAFSVLARTLAELKLLNSSIGAAAMSAAMLIDSCAWALLALAITLTQNEGDPAATLWTMMSGLGFYGAVRVIVRPAADWVSARTPEGGAVDDLGASALLIGVMVAALIADAIGIHCVLGAFIYGLVIPGDSAVGAALIERLEDFVEGLLLPLFFALSGIKTNLGAVKNIAAAGFLIIIIVASAISKIVCCLLVANLYQISLRDGLAVGLLMNTKGVIELVLLNIGRDQQMLSEASFSVMLCTSAMVTALVSPLLSLTVRSPQRLASFRRRSVQSGRPESELRVVIGVHATRHVPAMLGLLDAANPTKRRPIFVVALHLIELSSRPSSMLVIHSAATKDGTQQHPTVTTSSSTTSAIMHAFESYEEHAAGISVRPLTAVSPYNTMHQDISAIAEEYHAAIIIIPFHKHRTVDGGMEPTNPSLRALNQAVLTFAPCSIAILIDRGLPAPSRLAGPRRAALFFLGGPDDREALALASRIASHPQYSLTVLRLLPSDDPSERSDESALDDEYITEFRLQYVSDNSVVYAESVAANAEETVALLRTLVDGGHDLYIVGKRSGDESPLTAGLTDWSECPELGPIGDLLASPDFSVQVSVLVVQQCSTAVMGDSETVPAKSTMTTSRGRFAMMSANKADYRTPSLVARRS</sequence>
<comment type="function">
    <text evidence="1">May function as sodium-coupled metabolite transporter across the chloroplast envelope.</text>
</comment>
<name>A0A2I0B1Z8_9ASPA</name>
<evidence type="ECO:0000256" key="4">
    <source>
        <dbReference type="ARBA" id="ARBA00022448"/>
    </source>
</evidence>
<feature type="transmembrane region" description="Helical" evidence="12">
    <location>
        <begin position="334"/>
        <end position="352"/>
    </location>
</feature>
<dbReference type="InterPro" id="IPR038770">
    <property type="entry name" value="Na+/solute_symporter_sf"/>
</dbReference>
<dbReference type="InterPro" id="IPR057290">
    <property type="entry name" value="CHX17_C"/>
</dbReference>
<evidence type="ECO:0000256" key="8">
    <source>
        <dbReference type="ARBA" id="ARBA00022989"/>
    </source>
</evidence>
<dbReference type="EMBL" id="KZ451923">
    <property type="protein sequence ID" value="PKA61815.1"/>
    <property type="molecule type" value="Genomic_DNA"/>
</dbReference>
<keyword evidence="8 12" id="KW-1133">Transmembrane helix</keyword>
<keyword evidence="4" id="KW-0813">Transport</keyword>
<evidence type="ECO:0000256" key="3">
    <source>
        <dbReference type="ARBA" id="ARBA00004141"/>
    </source>
</evidence>
<dbReference type="Pfam" id="PF23256">
    <property type="entry name" value="CHX17_2nd"/>
    <property type="match status" value="1"/>
</dbReference>
<evidence type="ECO:0000259" key="14">
    <source>
        <dbReference type="Pfam" id="PF23256"/>
    </source>
</evidence>
<dbReference type="GO" id="GO:0016020">
    <property type="term" value="C:membrane"/>
    <property type="evidence" value="ECO:0007669"/>
    <property type="project" value="UniProtKB-SubCell"/>
</dbReference>
<feature type="transmembrane region" description="Helical" evidence="12">
    <location>
        <begin position="143"/>
        <end position="164"/>
    </location>
</feature>
<dbReference type="GO" id="GO:0012505">
    <property type="term" value="C:endomembrane system"/>
    <property type="evidence" value="ECO:0007669"/>
    <property type="project" value="TreeGrafter"/>
</dbReference>
<dbReference type="GO" id="GO:0006885">
    <property type="term" value="P:regulation of pH"/>
    <property type="evidence" value="ECO:0007669"/>
    <property type="project" value="TreeGrafter"/>
</dbReference>
<evidence type="ECO:0000256" key="6">
    <source>
        <dbReference type="ARBA" id="ARBA00022692"/>
    </source>
</evidence>
<feature type="domain" description="Cation/H(+) antiporter central" evidence="14">
    <location>
        <begin position="497"/>
        <end position="639"/>
    </location>
</feature>
<comment type="subcellular location">
    <subcellularLocation>
        <location evidence="3">Membrane</location>
        <topology evidence="3">Multi-pass membrane protein</topology>
    </subcellularLocation>
    <subcellularLocation>
        <location evidence="2">Plastid</location>
        <location evidence="2">Chloroplast envelope</location>
    </subcellularLocation>
</comment>
<keyword evidence="9" id="KW-0406">Ion transport</keyword>
<evidence type="ECO:0000256" key="2">
    <source>
        <dbReference type="ARBA" id="ARBA00004119"/>
    </source>
</evidence>
<keyword evidence="17" id="KW-1185">Reference proteome</keyword>
<dbReference type="Proteomes" id="UP000236161">
    <property type="component" value="Unassembled WGS sequence"/>
</dbReference>
<dbReference type="GO" id="GO:1902600">
    <property type="term" value="P:proton transmembrane transport"/>
    <property type="evidence" value="ECO:0007669"/>
    <property type="project" value="InterPro"/>
</dbReference>
<evidence type="ECO:0000313" key="17">
    <source>
        <dbReference type="Proteomes" id="UP000236161"/>
    </source>
</evidence>
<evidence type="ECO:0000256" key="12">
    <source>
        <dbReference type="SAM" id="Phobius"/>
    </source>
</evidence>